<name>G9MS41_HYPVG</name>
<sequence length="841" mass="90233">MKALSYRVLLPALALPHLSQAGYGSGRLVPQIETFVENIQQEFAAWFDFKSDHSQSSKLLAKKPTPPPPTQYWLDKIKHQGVAPFADSDYKVFRNVMDYGAKGDGVTDDTAAINLAMTSGGRCGPDNCSSSTVTPAIVYFPPGTYVVSSPIIDYYFTMMIGDAVNLPTLKASPNFGGVGLGVIDGDKNHIWGPTNIFYRQVANFIIDLTDVPPVNAQGSGPTGIHWPTAQATSIQNVRILMSDAPNTAHQGIFMEDGSGGFLTDITFVGGKFGAQFGSQQFTMRNLTFHNAQTAIRQGFDWGWTYAGITINNCSVGLDMSAVDGNGHLSVGGITMIDSSVTDTDIFIKTAKTSTSQPVGAGNLNLENIQLSNVPIAIQGPTGATVLEGTTGHTTIKGYVTGHTYNPHGPTYVDGPASPFPRPSSLTVRNGAFYTRSKPLYADLDVSSFLSARDLGAKGDAVTDDTKALNAAIATAVRQGKVLFVDGGIYKVTSTIRIPPGARIVGEAYSNIMGSGPFFSKASSPQPVVQVGLPGQFGQIEWSNMVVSTQGSTSGAIVIEYNLASTASNPSGMWDVHVRVGGFEGSNLQLANCPQNIGSDAINPNCIAAHTMMHVTPAAQGLYMENCWLWASDHDIEDPSLRMIDVYSVRGLLVESIAGNIWLWGTAVEHNALYQYEFSKTQNIFMGFIQTETAYYQPHPNATQFQSSPNLISSIFGSTDPDFNYFCQGRSGVCKDGWALRVLSSRDILVYGAGLYSFFNDHSTTCSNTDQENCQTQIVGIDSGSPKSLLSSIFSKKSQVRIYSLNTVGSVSMATVQNVDTVFQKDNTGPFPQGVSLFESLG</sequence>
<dbReference type="Gene3D" id="2.160.20.10">
    <property type="entry name" value="Single-stranded right-handed beta-helix, Pectin lyase-like"/>
    <property type="match status" value="2"/>
</dbReference>
<dbReference type="AlphaFoldDB" id="G9MS41"/>
<dbReference type="eggNOG" id="ENOG502QV54">
    <property type="taxonomic scope" value="Eukaryota"/>
</dbReference>
<keyword evidence="1" id="KW-0732">Signal</keyword>
<evidence type="ECO:0000313" key="4">
    <source>
        <dbReference type="Proteomes" id="UP000007115"/>
    </source>
</evidence>
<dbReference type="EMBL" id="ABDF02000006">
    <property type="protein sequence ID" value="EHK22908.1"/>
    <property type="molecule type" value="Genomic_DNA"/>
</dbReference>
<feature type="domain" description="Rhamnogalacturonase A/B/Epimerase-like pectate lyase" evidence="2">
    <location>
        <begin position="448"/>
        <end position="510"/>
    </location>
</feature>
<organism evidence="3 4">
    <name type="scientific">Hypocrea virens (strain Gv29-8 / FGSC 10586)</name>
    <name type="common">Gliocladium virens</name>
    <name type="synonym">Trichoderma virens</name>
    <dbReference type="NCBI Taxonomy" id="413071"/>
    <lineage>
        <taxon>Eukaryota</taxon>
        <taxon>Fungi</taxon>
        <taxon>Dikarya</taxon>
        <taxon>Ascomycota</taxon>
        <taxon>Pezizomycotina</taxon>
        <taxon>Sordariomycetes</taxon>
        <taxon>Hypocreomycetidae</taxon>
        <taxon>Hypocreales</taxon>
        <taxon>Hypocreaceae</taxon>
        <taxon>Trichoderma</taxon>
    </lineage>
</organism>
<dbReference type="CDD" id="cd23668">
    <property type="entry name" value="GH55_beta13glucanase-like"/>
    <property type="match status" value="1"/>
</dbReference>
<reference evidence="3 4" key="1">
    <citation type="journal article" date="2011" name="Genome Biol.">
        <title>Comparative genome sequence analysis underscores mycoparasitism as the ancestral life style of Trichoderma.</title>
        <authorList>
            <person name="Kubicek C.P."/>
            <person name="Herrera-Estrella A."/>
            <person name="Seidl-Seiboth V."/>
            <person name="Martinez D.A."/>
            <person name="Druzhinina I.S."/>
            <person name="Thon M."/>
            <person name="Zeilinger S."/>
            <person name="Casas-Flores S."/>
            <person name="Horwitz B.A."/>
            <person name="Mukherjee P.K."/>
            <person name="Mukherjee M."/>
            <person name="Kredics L."/>
            <person name="Alcaraz L.D."/>
            <person name="Aerts A."/>
            <person name="Antal Z."/>
            <person name="Atanasova L."/>
            <person name="Cervantes-Badillo M.G."/>
            <person name="Challacombe J."/>
            <person name="Chertkov O."/>
            <person name="McCluskey K."/>
            <person name="Coulpier F."/>
            <person name="Deshpande N."/>
            <person name="von Doehren H."/>
            <person name="Ebbole D.J."/>
            <person name="Esquivel-Naranjo E.U."/>
            <person name="Fekete E."/>
            <person name="Flipphi M."/>
            <person name="Glaser F."/>
            <person name="Gomez-Rodriguez E.Y."/>
            <person name="Gruber S."/>
            <person name="Han C."/>
            <person name="Henrissat B."/>
            <person name="Hermosa R."/>
            <person name="Hernandez-Onate M."/>
            <person name="Karaffa L."/>
            <person name="Kosti I."/>
            <person name="Le Crom S."/>
            <person name="Lindquist E."/>
            <person name="Lucas S."/>
            <person name="Luebeck M."/>
            <person name="Luebeck P.S."/>
            <person name="Margeot A."/>
            <person name="Metz B."/>
            <person name="Misra M."/>
            <person name="Nevalainen H."/>
            <person name="Omann M."/>
            <person name="Packer N."/>
            <person name="Perrone G."/>
            <person name="Uresti-Rivera E.E."/>
            <person name="Salamov A."/>
            <person name="Schmoll M."/>
            <person name="Seiboth B."/>
            <person name="Shapiro H."/>
            <person name="Sukno S."/>
            <person name="Tamayo-Ramos J.A."/>
            <person name="Tisch D."/>
            <person name="Wiest A."/>
            <person name="Wilkinson H.H."/>
            <person name="Zhang M."/>
            <person name="Coutinho P.M."/>
            <person name="Kenerley C.M."/>
            <person name="Monte E."/>
            <person name="Baker S.E."/>
            <person name="Grigoriev I.V."/>
        </authorList>
    </citation>
    <scope>NUCLEOTIDE SEQUENCE [LARGE SCALE GENOMIC DNA]</scope>
    <source>
        <strain evidence="4">Gv29-8 / FGSC 10586</strain>
    </source>
</reference>
<feature type="domain" description="Rhamnogalacturonase A/B/Epimerase-like pectate lyase" evidence="2">
    <location>
        <begin position="93"/>
        <end position="318"/>
    </location>
</feature>
<dbReference type="GeneID" id="25797430"/>
<evidence type="ECO:0000313" key="3">
    <source>
        <dbReference type="EMBL" id="EHK22908.1"/>
    </source>
</evidence>
<dbReference type="PANTHER" id="PTHR33928:SF2">
    <property type="entry name" value="PECTATE LYASE SUPERFAMILY PROTEIN DOMAIN-CONTAINING PROTEIN-RELATED"/>
    <property type="match status" value="1"/>
</dbReference>
<dbReference type="InterPro" id="IPR024535">
    <property type="entry name" value="RHGA/B-epi-like_pectate_lyase"/>
</dbReference>
<evidence type="ECO:0000256" key="1">
    <source>
        <dbReference type="SAM" id="SignalP"/>
    </source>
</evidence>
<proteinExistence type="predicted"/>
<dbReference type="FunFam" id="2.160.20.10:FF:000023">
    <property type="entry name" value="Exo-beta-1,3-glucanase Exg0"/>
    <property type="match status" value="1"/>
</dbReference>
<keyword evidence="4" id="KW-1185">Reference proteome</keyword>
<feature type="signal peptide" evidence="1">
    <location>
        <begin position="1"/>
        <end position="21"/>
    </location>
</feature>
<dbReference type="InParanoid" id="G9MS41"/>
<gene>
    <name evidence="3" type="ORF">TRIVIDRAFT_71118</name>
</gene>
<feature type="chain" id="PRO_5003524154" evidence="1">
    <location>
        <begin position="22"/>
        <end position="841"/>
    </location>
</feature>
<accession>G9MS41</accession>
<dbReference type="SUPFAM" id="SSF51126">
    <property type="entry name" value="Pectin lyase-like"/>
    <property type="match status" value="2"/>
</dbReference>
<dbReference type="GO" id="GO:0004650">
    <property type="term" value="F:polygalacturonase activity"/>
    <property type="evidence" value="ECO:0007669"/>
    <property type="project" value="InterPro"/>
</dbReference>
<dbReference type="STRING" id="413071.G9MS41"/>
<dbReference type="Pfam" id="PF12708">
    <property type="entry name" value="Pect-lyase_RHGA_epim"/>
    <property type="match status" value="2"/>
</dbReference>
<dbReference type="RefSeq" id="XP_013957114.1">
    <property type="nucleotide sequence ID" value="XM_014101639.1"/>
</dbReference>
<dbReference type="OrthoDB" id="1046782at2759"/>
<dbReference type="InterPro" id="IPR011050">
    <property type="entry name" value="Pectin_lyase_fold/virulence"/>
</dbReference>
<dbReference type="VEuPathDB" id="FungiDB:TRIVIDRAFT_71118"/>
<dbReference type="PANTHER" id="PTHR33928">
    <property type="entry name" value="POLYGALACTURONASE QRT3"/>
    <property type="match status" value="1"/>
</dbReference>
<keyword evidence="3" id="KW-0378">Hydrolase</keyword>
<dbReference type="InterPro" id="IPR012334">
    <property type="entry name" value="Pectin_lyas_fold"/>
</dbReference>
<dbReference type="OMA" id="QMITRDG"/>
<evidence type="ECO:0000259" key="2">
    <source>
        <dbReference type="Pfam" id="PF12708"/>
    </source>
</evidence>
<comment type="caution">
    <text evidence="3">The sequence shown here is derived from an EMBL/GenBank/DDBJ whole genome shotgun (WGS) entry which is preliminary data.</text>
</comment>
<dbReference type="InterPro" id="IPR039279">
    <property type="entry name" value="QRT3-like"/>
</dbReference>
<dbReference type="HOGENOM" id="CLU_002540_2_2_1"/>
<protein>
    <submittedName>
        <fullName evidence="3">Glycoside hydrolase family 55 protein</fullName>
    </submittedName>
</protein>
<dbReference type="Proteomes" id="UP000007115">
    <property type="component" value="Unassembled WGS sequence"/>
</dbReference>